<gene>
    <name evidence="2" type="ORF">EKO04_002672</name>
</gene>
<keyword evidence="3" id="KW-1185">Reference proteome</keyword>
<feature type="compositionally biased region" description="Polar residues" evidence="1">
    <location>
        <begin position="81"/>
        <end position="97"/>
    </location>
</feature>
<name>A0A8H7J887_9PLEO</name>
<accession>A0A8H7J887</accession>
<evidence type="ECO:0000313" key="3">
    <source>
        <dbReference type="Proteomes" id="UP000651452"/>
    </source>
</evidence>
<proteinExistence type="predicted"/>
<feature type="region of interest" description="Disordered" evidence="1">
    <location>
        <begin position="1"/>
        <end position="116"/>
    </location>
</feature>
<dbReference type="AlphaFoldDB" id="A0A8H7J887"/>
<reference evidence="2" key="2">
    <citation type="submission" date="2020-09" db="EMBL/GenBank/DDBJ databases">
        <title>Reference genome assembly for Australian Ascochyta lentis isolate Al4.</title>
        <authorList>
            <person name="Lee R.C."/>
            <person name="Farfan-Caceres L.M."/>
            <person name="Debler J.W."/>
            <person name="Williams A.H."/>
            <person name="Henares B.M."/>
        </authorList>
    </citation>
    <scope>NUCLEOTIDE SEQUENCE</scope>
    <source>
        <strain evidence="2">Al4</strain>
    </source>
</reference>
<dbReference type="Proteomes" id="UP000651452">
    <property type="component" value="Unassembled WGS sequence"/>
</dbReference>
<comment type="caution">
    <text evidence="2">The sequence shown here is derived from an EMBL/GenBank/DDBJ whole genome shotgun (WGS) entry which is preliminary data.</text>
</comment>
<feature type="compositionally biased region" description="Low complexity" evidence="1">
    <location>
        <begin position="20"/>
        <end position="33"/>
    </location>
</feature>
<dbReference type="EMBL" id="RZGK01000004">
    <property type="protein sequence ID" value="KAF9699930.1"/>
    <property type="molecule type" value="Genomic_DNA"/>
</dbReference>
<protein>
    <submittedName>
        <fullName evidence="2">Uncharacterized protein</fullName>
    </submittedName>
</protein>
<organism evidence="2 3">
    <name type="scientific">Ascochyta lentis</name>
    <dbReference type="NCBI Taxonomy" id="205686"/>
    <lineage>
        <taxon>Eukaryota</taxon>
        <taxon>Fungi</taxon>
        <taxon>Dikarya</taxon>
        <taxon>Ascomycota</taxon>
        <taxon>Pezizomycotina</taxon>
        <taxon>Dothideomycetes</taxon>
        <taxon>Pleosporomycetidae</taxon>
        <taxon>Pleosporales</taxon>
        <taxon>Pleosporineae</taxon>
        <taxon>Didymellaceae</taxon>
        <taxon>Ascochyta</taxon>
    </lineage>
</organism>
<feature type="compositionally biased region" description="Low complexity" evidence="1">
    <location>
        <begin position="44"/>
        <end position="61"/>
    </location>
</feature>
<sequence length="116" mass="12361">MDLTRTTLLSQNGIPGDYILPSLSSSLARGSSSYHPSLPSDPQTNTSTPNTTTESTTTRTSMQKPPQDRTSTDSLDPLAQEKQSTKAQSSPKHSSGVKSVLGTAVRGLVRADKTRE</sequence>
<reference evidence="2" key="1">
    <citation type="submission" date="2018-12" db="EMBL/GenBank/DDBJ databases">
        <authorList>
            <person name="Syme R.A."/>
            <person name="Farfan-Caceres L."/>
            <person name="Lichtenzveig J."/>
        </authorList>
    </citation>
    <scope>NUCLEOTIDE SEQUENCE</scope>
    <source>
        <strain evidence="2">Al4</strain>
    </source>
</reference>
<evidence type="ECO:0000313" key="2">
    <source>
        <dbReference type="EMBL" id="KAF9699930.1"/>
    </source>
</evidence>
<evidence type="ECO:0000256" key="1">
    <source>
        <dbReference type="SAM" id="MobiDB-lite"/>
    </source>
</evidence>
<feature type="compositionally biased region" description="Polar residues" evidence="1">
    <location>
        <begin position="1"/>
        <end position="13"/>
    </location>
</feature>